<reference evidence="2 3" key="1">
    <citation type="journal article" date="2019" name="Commun. Biol.">
        <title>The bagworm genome reveals a unique fibroin gene that provides high tensile strength.</title>
        <authorList>
            <person name="Kono N."/>
            <person name="Nakamura H."/>
            <person name="Ohtoshi R."/>
            <person name="Tomita M."/>
            <person name="Numata K."/>
            <person name="Arakawa K."/>
        </authorList>
    </citation>
    <scope>NUCLEOTIDE SEQUENCE [LARGE SCALE GENOMIC DNA]</scope>
</reference>
<keyword evidence="3" id="KW-1185">Reference proteome</keyword>
<accession>A0A4C2A474</accession>
<protein>
    <submittedName>
        <fullName evidence="2">Uncharacterized protein</fullName>
    </submittedName>
</protein>
<evidence type="ECO:0000256" key="1">
    <source>
        <dbReference type="SAM" id="MobiDB-lite"/>
    </source>
</evidence>
<dbReference type="EMBL" id="BGZK01002441">
    <property type="protein sequence ID" value="GBP93979.1"/>
    <property type="molecule type" value="Genomic_DNA"/>
</dbReference>
<proteinExistence type="predicted"/>
<comment type="caution">
    <text evidence="2">The sequence shown here is derived from an EMBL/GenBank/DDBJ whole genome shotgun (WGS) entry which is preliminary data.</text>
</comment>
<sequence>MVRFDSGRRHFGRGFVPTIDRFESGAPTSAKSKVRLIRNRTAARHVRMHSVTRTEPVTNRHTPILHSVRAGESECAVLETVATFDSVSKIADANPPSASRPTLTTVGRFSSDSPNSAADGLGPIAAMGTARTVFDLRELHKKDRA</sequence>
<evidence type="ECO:0000313" key="3">
    <source>
        <dbReference type="Proteomes" id="UP000299102"/>
    </source>
</evidence>
<dbReference type="AlphaFoldDB" id="A0A4C2A474"/>
<dbReference type="Proteomes" id="UP000299102">
    <property type="component" value="Unassembled WGS sequence"/>
</dbReference>
<feature type="compositionally biased region" description="Polar residues" evidence="1">
    <location>
        <begin position="96"/>
        <end position="116"/>
    </location>
</feature>
<feature type="region of interest" description="Disordered" evidence="1">
    <location>
        <begin position="92"/>
        <end position="123"/>
    </location>
</feature>
<organism evidence="2 3">
    <name type="scientific">Eumeta variegata</name>
    <name type="common">Bagworm moth</name>
    <name type="synonym">Eumeta japonica</name>
    <dbReference type="NCBI Taxonomy" id="151549"/>
    <lineage>
        <taxon>Eukaryota</taxon>
        <taxon>Metazoa</taxon>
        <taxon>Ecdysozoa</taxon>
        <taxon>Arthropoda</taxon>
        <taxon>Hexapoda</taxon>
        <taxon>Insecta</taxon>
        <taxon>Pterygota</taxon>
        <taxon>Neoptera</taxon>
        <taxon>Endopterygota</taxon>
        <taxon>Lepidoptera</taxon>
        <taxon>Glossata</taxon>
        <taxon>Ditrysia</taxon>
        <taxon>Tineoidea</taxon>
        <taxon>Psychidae</taxon>
        <taxon>Oiketicinae</taxon>
        <taxon>Eumeta</taxon>
    </lineage>
</organism>
<evidence type="ECO:0000313" key="2">
    <source>
        <dbReference type="EMBL" id="GBP93979.1"/>
    </source>
</evidence>
<gene>
    <name evidence="2" type="ORF">EVAR_61493_1</name>
</gene>
<name>A0A4C2A474_EUMVA</name>